<feature type="transmembrane region" description="Helical" evidence="13">
    <location>
        <begin position="7"/>
        <end position="28"/>
    </location>
</feature>
<evidence type="ECO:0000313" key="16">
    <source>
        <dbReference type="Proteomes" id="UP000188613"/>
    </source>
</evidence>
<feature type="domain" description="Histidine kinase" evidence="14">
    <location>
        <begin position="291"/>
        <end position="497"/>
    </location>
</feature>
<dbReference type="SMART" id="SM00388">
    <property type="entry name" value="HisKA"/>
    <property type="match status" value="1"/>
</dbReference>
<evidence type="ECO:0000256" key="11">
    <source>
        <dbReference type="ARBA" id="ARBA00022989"/>
    </source>
</evidence>
<dbReference type="SUPFAM" id="SSF103190">
    <property type="entry name" value="Sensory domain-like"/>
    <property type="match status" value="1"/>
</dbReference>
<comment type="subcellular location">
    <subcellularLocation>
        <location evidence="2">Cell membrane</location>
        <topology evidence="2">Multi-pass membrane protein</topology>
    </subcellularLocation>
</comment>
<keyword evidence="12" id="KW-0902">Two-component regulatory system</keyword>
<dbReference type="Gene3D" id="1.10.287.130">
    <property type="match status" value="1"/>
</dbReference>
<dbReference type="InterPro" id="IPR003594">
    <property type="entry name" value="HATPase_dom"/>
</dbReference>
<dbReference type="SMART" id="SM00387">
    <property type="entry name" value="HATPase_c"/>
    <property type="match status" value="1"/>
</dbReference>
<evidence type="ECO:0000256" key="3">
    <source>
        <dbReference type="ARBA" id="ARBA00012438"/>
    </source>
</evidence>
<keyword evidence="8" id="KW-0547">Nucleotide-binding</keyword>
<comment type="catalytic activity">
    <reaction evidence="1">
        <text>ATP + protein L-histidine = ADP + protein N-phospho-L-histidine.</text>
        <dbReference type="EC" id="2.7.13.3"/>
    </reaction>
</comment>
<dbReference type="Gene3D" id="3.30.565.10">
    <property type="entry name" value="Histidine kinase-like ATPase, C-terminal domain"/>
    <property type="match status" value="1"/>
</dbReference>
<evidence type="ECO:0000313" key="15">
    <source>
        <dbReference type="EMBL" id="OMP66228.1"/>
    </source>
</evidence>
<evidence type="ECO:0000256" key="8">
    <source>
        <dbReference type="ARBA" id="ARBA00022741"/>
    </source>
</evidence>
<keyword evidence="11 13" id="KW-1133">Transmembrane helix</keyword>
<sequence length="504" mass="57132">MKQNERFIYIGIVIIPAIIFTFIFYHLLIERAANERNEHLEWVASIHRNQMDQFINETKVSLDILEASVEEEPLNLAKLKKLLEKTAERDPRYGGIYLLDAQANVQSGTNDLLKQYNLRDKPYIKEALATKSAAVANEPETLVNNQPVVAIATPVISDDENVSSILVAHIRLDYMKNIMSLLTPDESISFENVSGIQIFTVNDSSIDKQSKKHLSYRTPLMQVPWFVTVHEKDTLMRTSAPFIVLFTIITFIILHVVFLLVKYSMLKRQTRIDYMQQETQKLELIGTLAASTAHEIRNPLTGIKGLVQLLGEKYDDESDRLYFSVIDKEIGRINQIVSEFLILGKPTAQKPIIVDIRDIILDVNPLIYSEANLHSVEYKMALPETEIPVDVNVDQIKQVILNLTKNAFEAMPDGGQLTVTIIQDDRRCLLTVSDTGRGIKQEEADQLFKPFYTSKKHGTGLGLVVCRRIVESFDGNIWIESDFGSGTRVHISLPIKWPHSAPSS</sequence>
<keyword evidence="10" id="KW-0067">ATP-binding</keyword>
<keyword evidence="6" id="KW-0808">Transferase</keyword>
<reference evidence="15 16" key="1">
    <citation type="submission" date="2016-12" db="EMBL/GenBank/DDBJ databases">
        <title>Domibacillus sp. SAB 38T whole genome sequencing.</title>
        <authorList>
            <person name="Verma A."/>
            <person name="Ojha A.K."/>
            <person name="Krishnamurthi S."/>
        </authorList>
    </citation>
    <scope>NUCLEOTIDE SEQUENCE [LARGE SCALE GENOMIC DNA]</scope>
    <source>
        <strain evidence="15 16">SAB 38</strain>
    </source>
</reference>
<keyword evidence="16" id="KW-1185">Reference proteome</keyword>
<dbReference type="RefSeq" id="WP_076767196.1">
    <property type="nucleotide sequence ID" value="NZ_MSFI01000023.1"/>
</dbReference>
<dbReference type="Proteomes" id="UP000188613">
    <property type="component" value="Unassembled WGS sequence"/>
</dbReference>
<organism evidence="15 16">
    <name type="scientific">Domibacillus epiphyticus</name>
    <dbReference type="NCBI Taxonomy" id="1714355"/>
    <lineage>
        <taxon>Bacteria</taxon>
        <taxon>Bacillati</taxon>
        <taxon>Bacillota</taxon>
        <taxon>Bacilli</taxon>
        <taxon>Bacillales</taxon>
        <taxon>Bacillaceae</taxon>
        <taxon>Domibacillus</taxon>
    </lineage>
</organism>
<dbReference type="PRINTS" id="PR00344">
    <property type="entry name" value="BCTRLSENSOR"/>
</dbReference>
<proteinExistence type="predicted"/>
<protein>
    <recommendedName>
        <fullName evidence="3">histidine kinase</fullName>
        <ecNumber evidence="3">2.7.13.3</ecNumber>
    </recommendedName>
</protein>
<dbReference type="PANTHER" id="PTHR43065:SF10">
    <property type="entry name" value="PEROXIDE STRESS-ACTIVATED HISTIDINE KINASE MAK3"/>
    <property type="match status" value="1"/>
</dbReference>
<dbReference type="GO" id="GO:0005886">
    <property type="term" value="C:plasma membrane"/>
    <property type="evidence" value="ECO:0007669"/>
    <property type="project" value="UniProtKB-SubCell"/>
</dbReference>
<feature type="transmembrane region" description="Helical" evidence="13">
    <location>
        <begin position="242"/>
        <end position="261"/>
    </location>
</feature>
<keyword evidence="13" id="KW-0472">Membrane</keyword>
<dbReference type="InterPro" id="IPR004358">
    <property type="entry name" value="Sig_transdc_His_kin-like_C"/>
</dbReference>
<accession>A0A1V2A5F4</accession>
<dbReference type="Pfam" id="PF00512">
    <property type="entry name" value="HisKA"/>
    <property type="match status" value="1"/>
</dbReference>
<dbReference type="InterPro" id="IPR036890">
    <property type="entry name" value="HATPase_C_sf"/>
</dbReference>
<dbReference type="OrthoDB" id="9815750at2"/>
<dbReference type="SUPFAM" id="SSF47384">
    <property type="entry name" value="Homodimeric domain of signal transducing histidine kinase"/>
    <property type="match status" value="1"/>
</dbReference>
<dbReference type="AlphaFoldDB" id="A0A1V2A5F4"/>
<dbReference type="InterPro" id="IPR005467">
    <property type="entry name" value="His_kinase_dom"/>
</dbReference>
<evidence type="ECO:0000256" key="2">
    <source>
        <dbReference type="ARBA" id="ARBA00004651"/>
    </source>
</evidence>
<dbReference type="PROSITE" id="PS50109">
    <property type="entry name" value="HIS_KIN"/>
    <property type="match status" value="1"/>
</dbReference>
<dbReference type="EMBL" id="MSFI01000023">
    <property type="protein sequence ID" value="OMP66228.1"/>
    <property type="molecule type" value="Genomic_DNA"/>
</dbReference>
<dbReference type="GO" id="GO:0000155">
    <property type="term" value="F:phosphorelay sensor kinase activity"/>
    <property type="evidence" value="ECO:0007669"/>
    <property type="project" value="InterPro"/>
</dbReference>
<keyword evidence="7 13" id="KW-0812">Transmembrane</keyword>
<dbReference type="Gene3D" id="3.30.450.20">
    <property type="entry name" value="PAS domain"/>
    <property type="match status" value="2"/>
</dbReference>
<dbReference type="GO" id="GO:0005524">
    <property type="term" value="F:ATP binding"/>
    <property type="evidence" value="ECO:0007669"/>
    <property type="project" value="UniProtKB-KW"/>
</dbReference>
<dbReference type="EC" id="2.7.13.3" evidence="3"/>
<gene>
    <name evidence="15" type="ORF">BTO28_13480</name>
</gene>
<evidence type="ECO:0000256" key="5">
    <source>
        <dbReference type="ARBA" id="ARBA00022553"/>
    </source>
</evidence>
<evidence type="ECO:0000256" key="13">
    <source>
        <dbReference type="SAM" id="Phobius"/>
    </source>
</evidence>
<dbReference type="PANTHER" id="PTHR43065">
    <property type="entry name" value="SENSOR HISTIDINE KINASE"/>
    <property type="match status" value="1"/>
</dbReference>
<dbReference type="CDD" id="cd00082">
    <property type="entry name" value="HisKA"/>
    <property type="match status" value="1"/>
</dbReference>
<evidence type="ECO:0000256" key="12">
    <source>
        <dbReference type="ARBA" id="ARBA00023012"/>
    </source>
</evidence>
<evidence type="ECO:0000259" key="14">
    <source>
        <dbReference type="PROSITE" id="PS50109"/>
    </source>
</evidence>
<keyword evidence="4" id="KW-1003">Cell membrane</keyword>
<evidence type="ECO:0000256" key="9">
    <source>
        <dbReference type="ARBA" id="ARBA00022777"/>
    </source>
</evidence>
<keyword evidence="5" id="KW-0597">Phosphoprotein</keyword>
<name>A0A1V2A5F4_9BACI</name>
<dbReference type="InterPro" id="IPR036097">
    <property type="entry name" value="HisK_dim/P_sf"/>
</dbReference>
<dbReference type="InterPro" id="IPR003661">
    <property type="entry name" value="HisK_dim/P_dom"/>
</dbReference>
<comment type="caution">
    <text evidence="15">The sequence shown here is derived from an EMBL/GenBank/DDBJ whole genome shotgun (WGS) entry which is preliminary data.</text>
</comment>
<dbReference type="STRING" id="1714355.BTO28_13480"/>
<evidence type="ECO:0000256" key="1">
    <source>
        <dbReference type="ARBA" id="ARBA00000085"/>
    </source>
</evidence>
<evidence type="ECO:0000256" key="10">
    <source>
        <dbReference type="ARBA" id="ARBA00022840"/>
    </source>
</evidence>
<dbReference type="InterPro" id="IPR029151">
    <property type="entry name" value="Sensor-like_sf"/>
</dbReference>
<evidence type="ECO:0000256" key="7">
    <source>
        <dbReference type="ARBA" id="ARBA00022692"/>
    </source>
</evidence>
<evidence type="ECO:0000256" key="6">
    <source>
        <dbReference type="ARBA" id="ARBA00022679"/>
    </source>
</evidence>
<evidence type="ECO:0000256" key="4">
    <source>
        <dbReference type="ARBA" id="ARBA00022475"/>
    </source>
</evidence>
<dbReference type="Pfam" id="PF02518">
    <property type="entry name" value="HATPase_c"/>
    <property type="match status" value="1"/>
</dbReference>
<dbReference type="SUPFAM" id="SSF55874">
    <property type="entry name" value="ATPase domain of HSP90 chaperone/DNA topoisomerase II/histidine kinase"/>
    <property type="match status" value="1"/>
</dbReference>
<keyword evidence="9" id="KW-0418">Kinase</keyword>